<proteinExistence type="inferred from homology"/>
<protein>
    <submittedName>
        <fullName evidence="3">Amidohydrolase family protein</fullName>
    </submittedName>
</protein>
<comment type="caution">
    <text evidence="3">The sequence shown here is derived from an EMBL/GenBank/DDBJ whole genome shotgun (WGS) entry which is preliminary data.</text>
</comment>
<name>A0ABU5N2N3_9MICO</name>
<dbReference type="RefSeq" id="WP_194423079.1">
    <property type="nucleotide sequence ID" value="NZ_BAAAPT010000001.1"/>
</dbReference>
<evidence type="ECO:0000313" key="3">
    <source>
        <dbReference type="EMBL" id="MDZ8160345.1"/>
    </source>
</evidence>
<accession>A0ABU5N2N3</accession>
<dbReference type="Gene3D" id="3.20.20.140">
    <property type="entry name" value="Metal-dependent hydrolases"/>
    <property type="match status" value="1"/>
</dbReference>
<dbReference type="Pfam" id="PF04909">
    <property type="entry name" value="Amidohydro_2"/>
    <property type="match status" value="1"/>
</dbReference>
<dbReference type="Proteomes" id="UP001291912">
    <property type="component" value="Unassembled WGS sequence"/>
</dbReference>
<dbReference type="SUPFAM" id="SSF51556">
    <property type="entry name" value="Metallo-dependent hydrolases"/>
    <property type="match status" value="1"/>
</dbReference>
<evidence type="ECO:0000259" key="2">
    <source>
        <dbReference type="Pfam" id="PF04909"/>
    </source>
</evidence>
<organism evidence="3 4">
    <name type="scientific">Microbacterium aquimaris</name>
    <dbReference type="NCBI Taxonomy" id="459816"/>
    <lineage>
        <taxon>Bacteria</taxon>
        <taxon>Bacillati</taxon>
        <taxon>Actinomycetota</taxon>
        <taxon>Actinomycetes</taxon>
        <taxon>Micrococcales</taxon>
        <taxon>Microbacteriaceae</taxon>
        <taxon>Microbacterium</taxon>
    </lineage>
</organism>
<dbReference type="InterPro" id="IPR052350">
    <property type="entry name" value="Metallo-dep_Lactonases"/>
</dbReference>
<keyword evidence="4" id="KW-1185">Reference proteome</keyword>
<sequence>MTIDAHAHLWDTSALGYPWLDGAPSLPRAFLPEDLQRGHAIPYVFVEADRRTDQGAAEARWAAGFESAGPSAIVAFAAIEADTIDEELDALVEVPGVTGVRRLWQDRPDDLVTSRETARGLRAVADRGLVVDVCVRWRQLAPVADLIARHPDIAFVIDHLGKPPVTTPELMGPWRVLLEACARPNVAVKLSGLPAEDDSDPRRDTGPWLRAAFDLFGPDRSMVGSDWPVSAREGLSRTGWFDEVRSALAVTDDEWHRVSHATAARLYRVGESAGV</sequence>
<feature type="domain" description="Amidohydrolase-related" evidence="2">
    <location>
        <begin position="3"/>
        <end position="268"/>
    </location>
</feature>
<comment type="similarity">
    <text evidence="1">Belongs to the metallo-dependent hydrolases superfamily.</text>
</comment>
<dbReference type="InterPro" id="IPR032466">
    <property type="entry name" value="Metal_Hydrolase"/>
</dbReference>
<dbReference type="PANTHER" id="PTHR43569:SF2">
    <property type="entry name" value="AMIDOHYDROLASE-RELATED DOMAIN-CONTAINING PROTEIN"/>
    <property type="match status" value="1"/>
</dbReference>
<reference evidence="3 4" key="1">
    <citation type="submission" date="2023-10" db="EMBL/GenBank/DDBJ databases">
        <title>Microbacterium xanthum sp. nov., isolated from seaweed.</title>
        <authorList>
            <person name="Lee S.D."/>
        </authorList>
    </citation>
    <scope>NUCLEOTIDE SEQUENCE [LARGE SCALE GENOMIC DNA]</scope>
    <source>
        <strain evidence="3 4">KCTC 19124</strain>
    </source>
</reference>
<evidence type="ECO:0000313" key="4">
    <source>
        <dbReference type="Proteomes" id="UP001291912"/>
    </source>
</evidence>
<gene>
    <name evidence="3" type="ORF">R2Q92_00740</name>
</gene>
<dbReference type="InterPro" id="IPR006680">
    <property type="entry name" value="Amidohydro-rel"/>
</dbReference>
<dbReference type="PANTHER" id="PTHR43569">
    <property type="entry name" value="AMIDOHYDROLASE"/>
    <property type="match status" value="1"/>
</dbReference>
<evidence type="ECO:0000256" key="1">
    <source>
        <dbReference type="ARBA" id="ARBA00038310"/>
    </source>
</evidence>
<dbReference type="EMBL" id="JAWJYN010000001">
    <property type="protein sequence ID" value="MDZ8160345.1"/>
    <property type="molecule type" value="Genomic_DNA"/>
</dbReference>